<feature type="binding site" evidence="7">
    <location>
        <position position="152"/>
    </location>
    <ligand>
        <name>ATP</name>
        <dbReference type="ChEBI" id="CHEBI:30616"/>
    </ligand>
</feature>
<evidence type="ECO:0000256" key="6">
    <source>
        <dbReference type="ARBA" id="ARBA00023141"/>
    </source>
</evidence>
<dbReference type="Pfam" id="PF01202">
    <property type="entry name" value="SKI"/>
    <property type="match status" value="1"/>
</dbReference>
<keyword evidence="4 7" id="KW-0418">Kinase</keyword>
<dbReference type="RefSeq" id="WP_338750063.1">
    <property type="nucleotide sequence ID" value="NZ_CP147404.1"/>
</dbReference>
<dbReference type="Proteomes" id="UP001387364">
    <property type="component" value="Chromosome"/>
</dbReference>
<evidence type="ECO:0000256" key="3">
    <source>
        <dbReference type="ARBA" id="ARBA00022741"/>
    </source>
</evidence>
<evidence type="ECO:0000256" key="5">
    <source>
        <dbReference type="ARBA" id="ARBA00022840"/>
    </source>
</evidence>
<feature type="binding site" evidence="7">
    <location>
        <position position="117"/>
    </location>
    <ligand>
        <name>ATP</name>
        <dbReference type="ChEBI" id="CHEBI:30616"/>
    </ligand>
</feature>
<sequence>MTTIFITGFMGAGKTTIGKLLAAQLHVPVIDTDVYIEQQEGTAISEIFRHKGEAYFREAETAVLQKLCTNERKLVTTGGGIIMKEKNRQLMKQHGSVIFLEADLAVIFDRLKDDTSRPLIQNQEQSRIQQLYEKRLPLYKEAADFIIHTTNQTAEQVAEEVIQRLKLERNGETNTV</sequence>
<keyword evidence="9" id="KW-1185">Reference proteome</keyword>
<evidence type="ECO:0000313" key="9">
    <source>
        <dbReference type="Proteomes" id="UP001387364"/>
    </source>
</evidence>
<dbReference type="InterPro" id="IPR027417">
    <property type="entry name" value="P-loop_NTPase"/>
</dbReference>
<comment type="cofactor">
    <cofactor evidence="7">
        <name>Mg(2+)</name>
        <dbReference type="ChEBI" id="CHEBI:18420"/>
    </cofactor>
    <text evidence="7">Binds 1 Mg(2+) ion per subunit.</text>
</comment>
<protein>
    <recommendedName>
        <fullName evidence="7">Shikimate kinase</fullName>
        <shortName evidence="7">SK</shortName>
        <ecNumber evidence="7">2.7.1.71</ecNumber>
    </recommendedName>
</protein>
<feature type="binding site" evidence="7">
    <location>
        <position position="79"/>
    </location>
    <ligand>
        <name>substrate</name>
    </ligand>
</feature>
<comment type="pathway">
    <text evidence="7">Metabolic intermediate biosynthesis; chorismate biosynthesis; chorismate from D-erythrose 4-phosphate and phosphoenolpyruvate: step 5/7.</text>
</comment>
<dbReference type="EMBL" id="CP147404">
    <property type="protein sequence ID" value="WXB92014.1"/>
    <property type="molecule type" value="Genomic_DNA"/>
</dbReference>
<reference evidence="8 9" key="1">
    <citation type="submission" date="2024-02" db="EMBL/GenBank/DDBJ databases">
        <title>Seven novel Bacillus-like species.</title>
        <authorList>
            <person name="Liu G."/>
        </authorList>
    </citation>
    <scope>NUCLEOTIDE SEQUENCE [LARGE SCALE GENOMIC DNA]</scope>
    <source>
        <strain evidence="8 9">FJAT-52991</strain>
    </source>
</reference>
<dbReference type="SUPFAM" id="SSF52540">
    <property type="entry name" value="P-loop containing nucleoside triphosphate hydrolases"/>
    <property type="match status" value="1"/>
</dbReference>
<evidence type="ECO:0000256" key="4">
    <source>
        <dbReference type="ARBA" id="ARBA00022777"/>
    </source>
</evidence>
<keyword evidence="2 7" id="KW-0808">Transferase</keyword>
<organism evidence="8 9">
    <name type="scientific">Bacillus kandeliae</name>
    <dbReference type="NCBI Taxonomy" id="3129297"/>
    <lineage>
        <taxon>Bacteria</taxon>
        <taxon>Bacillati</taxon>
        <taxon>Bacillota</taxon>
        <taxon>Bacilli</taxon>
        <taxon>Bacillales</taxon>
        <taxon>Bacillaceae</taxon>
        <taxon>Bacillus</taxon>
    </lineage>
</organism>
<dbReference type="HAMAP" id="MF_00109">
    <property type="entry name" value="Shikimate_kinase"/>
    <property type="match status" value="1"/>
</dbReference>
<comment type="subcellular location">
    <subcellularLocation>
        <location evidence="7">Cytoplasm</location>
    </subcellularLocation>
</comment>
<comment type="catalytic activity">
    <reaction evidence="7">
        <text>shikimate + ATP = 3-phosphoshikimate + ADP + H(+)</text>
        <dbReference type="Rhea" id="RHEA:13121"/>
        <dbReference type="ChEBI" id="CHEBI:15378"/>
        <dbReference type="ChEBI" id="CHEBI:30616"/>
        <dbReference type="ChEBI" id="CHEBI:36208"/>
        <dbReference type="ChEBI" id="CHEBI:145989"/>
        <dbReference type="ChEBI" id="CHEBI:456216"/>
        <dbReference type="EC" id="2.7.1.71"/>
    </reaction>
</comment>
<feature type="binding site" evidence="7">
    <location>
        <position position="135"/>
    </location>
    <ligand>
        <name>substrate</name>
    </ligand>
</feature>
<name>A0ABZ2N375_9BACI</name>
<dbReference type="Gene3D" id="3.40.50.300">
    <property type="entry name" value="P-loop containing nucleotide triphosphate hydrolases"/>
    <property type="match status" value="1"/>
</dbReference>
<evidence type="ECO:0000256" key="1">
    <source>
        <dbReference type="ARBA" id="ARBA00022605"/>
    </source>
</evidence>
<feature type="binding site" evidence="7">
    <location>
        <position position="33"/>
    </location>
    <ligand>
        <name>substrate</name>
    </ligand>
</feature>
<dbReference type="PANTHER" id="PTHR21087">
    <property type="entry name" value="SHIKIMATE KINASE"/>
    <property type="match status" value="1"/>
</dbReference>
<dbReference type="PRINTS" id="PR01100">
    <property type="entry name" value="SHIKIMTKNASE"/>
</dbReference>
<keyword evidence="7" id="KW-0460">Magnesium</keyword>
<keyword evidence="7" id="KW-0479">Metal-binding</keyword>
<dbReference type="PANTHER" id="PTHR21087:SF16">
    <property type="entry name" value="SHIKIMATE KINASE 1, CHLOROPLASTIC"/>
    <property type="match status" value="1"/>
</dbReference>
<feature type="binding site" evidence="7">
    <location>
        <position position="57"/>
    </location>
    <ligand>
        <name>substrate</name>
    </ligand>
</feature>
<proteinExistence type="inferred from homology"/>
<dbReference type="GO" id="GO:0004765">
    <property type="term" value="F:shikimate kinase activity"/>
    <property type="evidence" value="ECO:0007669"/>
    <property type="project" value="UniProtKB-EC"/>
</dbReference>
<comment type="subunit">
    <text evidence="7">Monomer.</text>
</comment>
<keyword evidence="3 7" id="KW-0547">Nucleotide-binding</keyword>
<dbReference type="EC" id="2.7.1.71" evidence="7"/>
<dbReference type="InterPro" id="IPR000623">
    <property type="entry name" value="Shikimate_kinase/TSH1"/>
</dbReference>
<accession>A0ABZ2N375</accession>
<evidence type="ECO:0000313" key="8">
    <source>
        <dbReference type="EMBL" id="WXB92014.1"/>
    </source>
</evidence>
<comment type="similarity">
    <text evidence="7">Belongs to the shikimate kinase family.</text>
</comment>
<evidence type="ECO:0000256" key="2">
    <source>
        <dbReference type="ARBA" id="ARBA00022679"/>
    </source>
</evidence>
<dbReference type="InterPro" id="IPR031322">
    <property type="entry name" value="Shikimate/glucono_kinase"/>
</dbReference>
<comment type="function">
    <text evidence="7">Catalyzes the specific phosphorylation of the 3-hydroxyl group of shikimic acid using ATP as a cosubstrate.</text>
</comment>
<keyword evidence="1 7" id="KW-0028">Amino-acid biosynthesis</keyword>
<keyword evidence="6 7" id="KW-0057">Aromatic amino acid biosynthesis</keyword>
<dbReference type="CDD" id="cd00464">
    <property type="entry name" value="SK"/>
    <property type="match status" value="1"/>
</dbReference>
<evidence type="ECO:0000256" key="7">
    <source>
        <dbReference type="HAMAP-Rule" id="MF_00109"/>
    </source>
</evidence>
<feature type="binding site" evidence="7">
    <location>
        <position position="15"/>
    </location>
    <ligand>
        <name>Mg(2+)</name>
        <dbReference type="ChEBI" id="CHEBI:18420"/>
    </ligand>
</feature>
<keyword evidence="5 7" id="KW-0067">ATP-binding</keyword>
<keyword evidence="7" id="KW-0963">Cytoplasm</keyword>
<gene>
    <name evidence="7" type="primary">aroK</name>
    <name evidence="8" type="ORF">WDJ61_12185</name>
</gene>
<feature type="binding site" evidence="7">
    <location>
        <begin position="11"/>
        <end position="16"/>
    </location>
    <ligand>
        <name>ATP</name>
        <dbReference type="ChEBI" id="CHEBI:30616"/>
    </ligand>
</feature>